<evidence type="ECO:0000313" key="1">
    <source>
        <dbReference type="EMBL" id="KIM52756.1"/>
    </source>
</evidence>
<dbReference type="HOGENOM" id="CLU_1489844_0_0_1"/>
<dbReference type="OrthoDB" id="2643663at2759"/>
<name>A0A0C3D9H9_9AGAM</name>
<keyword evidence="2" id="KW-1185">Reference proteome</keyword>
<gene>
    <name evidence="1" type="ORF">SCLCIDRAFT_489267</name>
</gene>
<reference evidence="1 2" key="1">
    <citation type="submission" date="2014-04" db="EMBL/GenBank/DDBJ databases">
        <authorList>
            <consortium name="DOE Joint Genome Institute"/>
            <person name="Kuo A."/>
            <person name="Kohler A."/>
            <person name="Nagy L.G."/>
            <person name="Floudas D."/>
            <person name="Copeland A."/>
            <person name="Barry K.W."/>
            <person name="Cichocki N."/>
            <person name="Veneault-Fourrey C."/>
            <person name="LaButti K."/>
            <person name="Lindquist E.A."/>
            <person name="Lipzen A."/>
            <person name="Lundell T."/>
            <person name="Morin E."/>
            <person name="Murat C."/>
            <person name="Sun H."/>
            <person name="Tunlid A."/>
            <person name="Henrissat B."/>
            <person name="Grigoriev I.V."/>
            <person name="Hibbett D.S."/>
            <person name="Martin F."/>
            <person name="Nordberg H.P."/>
            <person name="Cantor M.N."/>
            <person name="Hua S.X."/>
        </authorList>
    </citation>
    <scope>NUCLEOTIDE SEQUENCE [LARGE SCALE GENOMIC DNA]</scope>
    <source>
        <strain evidence="1 2">Foug A</strain>
    </source>
</reference>
<dbReference type="InParanoid" id="A0A0C3D9H9"/>
<evidence type="ECO:0000313" key="2">
    <source>
        <dbReference type="Proteomes" id="UP000053989"/>
    </source>
</evidence>
<dbReference type="EMBL" id="KN822201">
    <property type="protein sequence ID" value="KIM52756.1"/>
    <property type="molecule type" value="Genomic_DNA"/>
</dbReference>
<dbReference type="AlphaFoldDB" id="A0A0C3D9H9"/>
<proteinExistence type="predicted"/>
<sequence>MPATEEFNVLTHFLEQWDWVIDAYRSYLNANFPRSTTLTLCAVTFLTMAEMMRLRYARHLPLQVGLNRGVGYSLFKFLSAIPIFGVSAIRLIEIFTLSRSIGLTVCVAVISMMPAEVPHTARSLFRRARSWVTISEREEVDGVDPTLLPEQTDLREDHFTSTQVKWVLCWQRPPELTSLLG</sequence>
<reference evidence="2" key="2">
    <citation type="submission" date="2015-01" db="EMBL/GenBank/DDBJ databases">
        <title>Evolutionary Origins and Diversification of the Mycorrhizal Mutualists.</title>
        <authorList>
            <consortium name="DOE Joint Genome Institute"/>
            <consortium name="Mycorrhizal Genomics Consortium"/>
            <person name="Kohler A."/>
            <person name="Kuo A."/>
            <person name="Nagy L.G."/>
            <person name="Floudas D."/>
            <person name="Copeland A."/>
            <person name="Barry K.W."/>
            <person name="Cichocki N."/>
            <person name="Veneault-Fourrey C."/>
            <person name="LaButti K."/>
            <person name="Lindquist E.A."/>
            <person name="Lipzen A."/>
            <person name="Lundell T."/>
            <person name="Morin E."/>
            <person name="Murat C."/>
            <person name="Riley R."/>
            <person name="Ohm R."/>
            <person name="Sun H."/>
            <person name="Tunlid A."/>
            <person name="Henrissat B."/>
            <person name="Grigoriev I.V."/>
            <person name="Hibbett D.S."/>
            <person name="Martin F."/>
        </authorList>
    </citation>
    <scope>NUCLEOTIDE SEQUENCE [LARGE SCALE GENOMIC DNA]</scope>
    <source>
        <strain evidence="2">Foug A</strain>
    </source>
</reference>
<protein>
    <submittedName>
        <fullName evidence="1">Uncharacterized protein</fullName>
    </submittedName>
</protein>
<organism evidence="1 2">
    <name type="scientific">Scleroderma citrinum Foug A</name>
    <dbReference type="NCBI Taxonomy" id="1036808"/>
    <lineage>
        <taxon>Eukaryota</taxon>
        <taxon>Fungi</taxon>
        <taxon>Dikarya</taxon>
        <taxon>Basidiomycota</taxon>
        <taxon>Agaricomycotina</taxon>
        <taxon>Agaricomycetes</taxon>
        <taxon>Agaricomycetidae</taxon>
        <taxon>Boletales</taxon>
        <taxon>Sclerodermatineae</taxon>
        <taxon>Sclerodermataceae</taxon>
        <taxon>Scleroderma</taxon>
    </lineage>
</organism>
<dbReference type="Proteomes" id="UP000053989">
    <property type="component" value="Unassembled WGS sequence"/>
</dbReference>
<accession>A0A0C3D9H9</accession>